<dbReference type="KEGG" id="nta:107832551"/>
<proteinExistence type="predicted"/>
<evidence type="ECO:0000313" key="1">
    <source>
        <dbReference type="RefSeq" id="XP_016515901.1"/>
    </source>
</evidence>
<dbReference type="PANTHER" id="PTHR11439:SF473">
    <property type="entry name" value="REVERSE TRANSCRIPTASE TY1_COPIA-TYPE DOMAIN-CONTAINING PROTEIN"/>
    <property type="match status" value="1"/>
</dbReference>
<dbReference type="OMA" id="IIRVIRY"/>
<dbReference type="PANTHER" id="PTHR11439">
    <property type="entry name" value="GAG-POL-RELATED RETROTRANSPOSON"/>
    <property type="match status" value="1"/>
</dbReference>
<dbReference type="STRING" id="4097.A0A1S4DR41"/>
<dbReference type="RefSeq" id="XP_016515901.1">
    <property type="nucleotide sequence ID" value="XM_016660415.1"/>
</dbReference>
<protein>
    <submittedName>
        <fullName evidence="1">Uncharacterized mitochondrial protein AtMg00810-like</fullName>
    </submittedName>
</protein>
<dbReference type="PaxDb" id="4097-A0A1S4DR41"/>
<dbReference type="OrthoDB" id="1300644at2759"/>
<accession>A0A1S4DR41</accession>
<sequence length="175" mass="19680">MKDLGELRFFLGIEFARSKAGILLNRWKYALDLISDSGLGGAKPVSTPLEVHQKLTLVEFDEATKTKDDEDIILTDAEPYQRLVGRLLYLTITRPDIAFVVQVLIQFMHKPKRSHMNATLRVIRYVKNAPGLGLLMSSTQAHTLVAYCDSDWAAYSQSRKSVTGYIVKYGQSLIS</sequence>
<gene>
    <name evidence="1" type="primary">LOC107832551</name>
</gene>
<name>A0A1S4DR41_TOBAC</name>
<dbReference type="InterPro" id="IPR043502">
    <property type="entry name" value="DNA/RNA_pol_sf"/>
</dbReference>
<dbReference type="AlphaFoldDB" id="A0A1S4DR41"/>
<reference evidence="1" key="1">
    <citation type="submission" date="2025-08" db="UniProtKB">
        <authorList>
            <consortium name="RefSeq"/>
        </authorList>
    </citation>
    <scope>IDENTIFICATION</scope>
</reference>
<dbReference type="SUPFAM" id="SSF56672">
    <property type="entry name" value="DNA/RNA polymerases"/>
    <property type="match status" value="1"/>
</dbReference>
<organism evidence="1">
    <name type="scientific">Nicotiana tabacum</name>
    <name type="common">Common tobacco</name>
    <dbReference type="NCBI Taxonomy" id="4097"/>
    <lineage>
        <taxon>Eukaryota</taxon>
        <taxon>Viridiplantae</taxon>
        <taxon>Streptophyta</taxon>
        <taxon>Embryophyta</taxon>
        <taxon>Tracheophyta</taxon>
        <taxon>Spermatophyta</taxon>
        <taxon>Magnoliopsida</taxon>
        <taxon>eudicotyledons</taxon>
        <taxon>Gunneridae</taxon>
        <taxon>Pentapetalae</taxon>
        <taxon>asterids</taxon>
        <taxon>lamiids</taxon>
        <taxon>Solanales</taxon>
        <taxon>Solanaceae</taxon>
        <taxon>Nicotianoideae</taxon>
        <taxon>Nicotianeae</taxon>
        <taxon>Nicotiana</taxon>
    </lineage>
</organism>